<dbReference type="PATRIC" id="fig|263475.3.peg.2116"/>
<dbReference type="PANTHER" id="PTHR43085:SF1">
    <property type="entry name" value="PSEUDOURIDINE KINASE-RELATED"/>
    <property type="match status" value="1"/>
</dbReference>
<dbReference type="Pfam" id="PF00294">
    <property type="entry name" value="PfkB"/>
    <property type="match status" value="1"/>
</dbReference>
<keyword evidence="2" id="KW-0808">Transferase</keyword>
<dbReference type="InterPro" id="IPR011611">
    <property type="entry name" value="PfkB_dom"/>
</dbReference>
<evidence type="ECO:0000313" key="7">
    <source>
        <dbReference type="EMBL" id="KOO52382.1"/>
    </source>
</evidence>
<protein>
    <submittedName>
        <fullName evidence="7">2-dehydro-3-deoxygluconokinase</fullName>
    </submittedName>
</protein>
<sequence length="317" mass="34536">MDVVSIGETMVSFTPNTNGQMRYAKQFSKRVAGAETNTLIGLAKLGHQTGWISNVGNDEFGLAILSSIRGEGVDTSQVNISLNSPTGLLFKEYLNEEHIQVHYYRNYSAASKLTPNDISEEYIAKSKYLYITGITPALSESCKETIFYSINIAKQHNVPVVFDPNLRTKLWDEVIAKKTLLAIAEKSNIILPGLQEGKFLFNESSPQKIAQSFHNLGAEKVVIKLGEKGAYYSTGSESEYVPAFHIKKVVDPVGAGDGFAAGFISGLLDELPISEAVARACIIGAVVTTVSGDIEGLLDREGLAKFTQSFRSDDVLR</sequence>
<evidence type="ECO:0000256" key="1">
    <source>
        <dbReference type="ARBA" id="ARBA00010688"/>
    </source>
</evidence>
<keyword evidence="3" id="KW-0547">Nucleotide-binding</keyword>
<dbReference type="STRING" id="263475.AMD00_08290"/>
<evidence type="ECO:0000259" key="6">
    <source>
        <dbReference type="Pfam" id="PF00294"/>
    </source>
</evidence>
<reference evidence="8" key="1">
    <citation type="submission" date="2015-08" db="EMBL/GenBank/DDBJ databases">
        <title>Fjat-10028 dsm 16317.</title>
        <authorList>
            <person name="Liu B."/>
            <person name="Wang J."/>
            <person name="Zhu Y."/>
            <person name="Liu G."/>
            <person name="Chen Q."/>
            <person name="Chen Z."/>
            <person name="Lan J."/>
            <person name="Che J."/>
            <person name="Ge C."/>
            <person name="Shi H."/>
            <person name="Pan Z."/>
            <person name="Liu X."/>
        </authorList>
    </citation>
    <scope>NUCLEOTIDE SEQUENCE [LARGE SCALE GENOMIC DNA]</scope>
    <source>
        <strain evidence="8">DSM 16317</strain>
    </source>
</reference>
<dbReference type="Proteomes" id="UP000036867">
    <property type="component" value="Unassembled WGS sequence"/>
</dbReference>
<dbReference type="InterPro" id="IPR002173">
    <property type="entry name" value="Carboh/pur_kinase_PfkB_CS"/>
</dbReference>
<dbReference type="GO" id="GO:0005524">
    <property type="term" value="F:ATP binding"/>
    <property type="evidence" value="ECO:0007669"/>
    <property type="project" value="UniProtKB-KW"/>
</dbReference>
<dbReference type="RefSeq" id="WP_053416549.1">
    <property type="nucleotide sequence ID" value="NZ_CP063302.1"/>
</dbReference>
<proteinExistence type="inferred from homology"/>
<dbReference type="PROSITE" id="PS00584">
    <property type="entry name" value="PFKB_KINASES_2"/>
    <property type="match status" value="1"/>
</dbReference>
<dbReference type="OrthoDB" id="9813569at2"/>
<dbReference type="GO" id="GO:0016301">
    <property type="term" value="F:kinase activity"/>
    <property type="evidence" value="ECO:0007669"/>
    <property type="project" value="UniProtKB-KW"/>
</dbReference>
<accession>A0A0M0LNA0</accession>
<gene>
    <name evidence="7" type="ORF">AMD00_08290</name>
</gene>
<feature type="domain" description="Carbohydrate kinase PfkB" evidence="6">
    <location>
        <begin position="2"/>
        <end position="296"/>
    </location>
</feature>
<evidence type="ECO:0000256" key="2">
    <source>
        <dbReference type="ARBA" id="ARBA00022679"/>
    </source>
</evidence>
<dbReference type="Gene3D" id="3.40.1190.20">
    <property type="match status" value="1"/>
</dbReference>
<comment type="caution">
    <text evidence="7">The sequence shown here is derived from an EMBL/GenBank/DDBJ whole genome shotgun (WGS) entry which is preliminary data.</text>
</comment>
<evidence type="ECO:0000256" key="3">
    <source>
        <dbReference type="ARBA" id="ARBA00022741"/>
    </source>
</evidence>
<dbReference type="CDD" id="cd01166">
    <property type="entry name" value="KdgK"/>
    <property type="match status" value="1"/>
</dbReference>
<evidence type="ECO:0000256" key="4">
    <source>
        <dbReference type="ARBA" id="ARBA00022777"/>
    </source>
</evidence>
<name>A0A0M0LNA0_9BACL</name>
<dbReference type="AlphaFoldDB" id="A0A0M0LNA0"/>
<dbReference type="GeneID" id="301136103"/>
<organism evidence="7 8">
    <name type="scientific">Viridibacillus arvi</name>
    <dbReference type="NCBI Taxonomy" id="263475"/>
    <lineage>
        <taxon>Bacteria</taxon>
        <taxon>Bacillati</taxon>
        <taxon>Bacillota</taxon>
        <taxon>Bacilli</taxon>
        <taxon>Bacillales</taxon>
        <taxon>Caryophanaceae</taxon>
        <taxon>Viridibacillus</taxon>
    </lineage>
</organism>
<dbReference type="SUPFAM" id="SSF53613">
    <property type="entry name" value="Ribokinase-like"/>
    <property type="match status" value="1"/>
</dbReference>
<keyword evidence="8" id="KW-1185">Reference proteome</keyword>
<keyword evidence="5" id="KW-0067">ATP-binding</keyword>
<dbReference type="EMBL" id="LILB01000001">
    <property type="protein sequence ID" value="KOO52382.1"/>
    <property type="molecule type" value="Genomic_DNA"/>
</dbReference>
<dbReference type="PANTHER" id="PTHR43085">
    <property type="entry name" value="HEXOKINASE FAMILY MEMBER"/>
    <property type="match status" value="1"/>
</dbReference>
<evidence type="ECO:0000313" key="8">
    <source>
        <dbReference type="Proteomes" id="UP000036867"/>
    </source>
</evidence>
<evidence type="ECO:0000256" key="5">
    <source>
        <dbReference type="ARBA" id="ARBA00022840"/>
    </source>
</evidence>
<dbReference type="InterPro" id="IPR050306">
    <property type="entry name" value="PfkB_Carbo_kinase"/>
</dbReference>
<dbReference type="InterPro" id="IPR029056">
    <property type="entry name" value="Ribokinase-like"/>
</dbReference>
<keyword evidence="4 7" id="KW-0418">Kinase</keyword>
<comment type="similarity">
    <text evidence="1">Belongs to the carbohydrate kinase PfkB family.</text>
</comment>